<organism evidence="4 5">
    <name type="scientific">Stylosanthes scabra</name>
    <dbReference type="NCBI Taxonomy" id="79078"/>
    <lineage>
        <taxon>Eukaryota</taxon>
        <taxon>Viridiplantae</taxon>
        <taxon>Streptophyta</taxon>
        <taxon>Embryophyta</taxon>
        <taxon>Tracheophyta</taxon>
        <taxon>Spermatophyta</taxon>
        <taxon>Magnoliopsida</taxon>
        <taxon>eudicotyledons</taxon>
        <taxon>Gunneridae</taxon>
        <taxon>Pentapetalae</taxon>
        <taxon>rosids</taxon>
        <taxon>fabids</taxon>
        <taxon>Fabales</taxon>
        <taxon>Fabaceae</taxon>
        <taxon>Papilionoideae</taxon>
        <taxon>50 kb inversion clade</taxon>
        <taxon>dalbergioids sensu lato</taxon>
        <taxon>Dalbergieae</taxon>
        <taxon>Pterocarpus clade</taxon>
        <taxon>Stylosanthes</taxon>
    </lineage>
</organism>
<dbReference type="PANTHER" id="PTHR32009">
    <property type="entry name" value="TMV RESISTANCE PROTEIN N-LIKE"/>
    <property type="match status" value="1"/>
</dbReference>
<dbReference type="PROSITE" id="PS50104">
    <property type="entry name" value="TIR"/>
    <property type="match status" value="1"/>
</dbReference>
<evidence type="ECO:0000256" key="2">
    <source>
        <dbReference type="SAM" id="Phobius"/>
    </source>
</evidence>
<evidence type="ECO:0000313" key="5">
    <source>
        <dbReference type="Proteomes" id="UP001341840"/>
    </source>
</evidence>
<feature type="transmembrane region" description="Helical" evidence="2">
    <location>
        <begin position="7"/>
        <end position="25"/>
    </location>
</feature>
<keyword evidence="2" id="KW-1133">Transmembrane helix</keyword>
<keyword evidence="2" id="KW-0812">Transmembrane</keyword>
<dbReference type="SUPFAM" id="SSF52200">
    <property type="entry name" value="Toll/Interleukin receptor TIR domain"/>
    <property type="match status" value="1"/>
</dbReference>
<protein>
    <recommendedName>
        <fullName evidence="3">TIR domain-containing protein</fullName>
    </recommendedName>
</protein>
<evidence type="ECO:0000259" key="3">
    <source>
        <dbReference type="PROSITE" id="PS50104"/>
    </source>
</evidence>
<sequence length="203" mass="22877">MALFRHIIGLAAVIIAIYIPIISRFDGQKPVVITVSEIENAPPPYPEPSSLLTHQTKYDVFISFSGKDIRDIFLSHLTKALYQKQIVTFVDTQLNKGGEISLELLRAIERSLISLVVFSESYASSAWCLDELVKIMECRREQGQIVIPVFYKVEPSDVRHSKGVFSDAFAKQEKRHGKEKVQSWRSTFGEAANISGFHSTKFG</sequence>
<evidence type="ECO:0000313" key="4">
    <source>
        <dbReference type="EMBL" id="MED6106647.1"/>
    </source>
</evidence>
<dbReference type="Gene3D" id="3.40.50.10140">
    <property type="entry name" value="Toll/interleukin-1 receptor homology (TIR) domain"/>
    <property type="match status" value="1"/>
</dbReference>
<keyword evidence="1" id="KW-0520">NAD</keyword>
<comment type="caution">
    <text evidence="4">The sequence shown here is derived from an EMBL/GenBank/DDBJ whole genome shotgun (WGS) entry which is preliminary data.</text>
</comment>
<dbReference type="InterPro" id="IPR000157">
    <property type="entry name" value="TIR_dom"/>
</dbReference>
<evidence type="ECO:0000256" key="1">
    <source>
        <dbReference type="ARBA" id="ARBA00023027"/>
    </source>
</evidence>
<keyword evidence="2" id="KW-0472">Membrane</keyword>
<keyword evidence="5" id="KW-1185">Reference proteome</keyword>
<dbReference type="InterPro" id="IPR035897">
    <property type="entry name" value="Toll_tir_struct_dom_sf"/>
</dbReference>
<dbReference type="EMBL" id="JASCZI010000013">
    <property type="protein sequence ID" value="MED6106647.1"/>
    <property type="molecule type" value="Genomic_DNA"/>
</dbReference>
<dbReference type="PANTHER" id="PTHR32009:SF110">
    <property type="entry name" value="DISEASE RESISTANCE PROTEIN (TIR-NBS-LRR CLASS)"/>
    <property type="match status" value="1"/>
</dbReference>
<dbReference type="SMART" id="SM00255">
    <property type="entry name" value="TIR"/>
    <property type="match status" value="1"/>
</dbReference>
<feature type="domain" description="TIR" evidence="3">
    <location>
        <begin position="56"/>
        <end position="203"/>
    </location>
</feature>
<gene>
    <name evidence="4" type="ORF">PIB30_006272</name>
</gene>
<dbReference type="Pfam" id="PF01582">
    <property type="entry name" value="TIR"/>
    <property type="match status" value="1"/>
</dbReference>
<name>A0ABU6Q546_9FABA</name>
<dbReference type="Proteomes" id="UP001341840">
    <property type="component" value="Unassembled WGS sequence"/>
</dbReference>
<reference evidence="4 5" key="1">
    <citation type="journal article" date="2023" name="Plants (Basel)">
        <title>Bridging the Gap: Combining Genomics and Transcriptomics Approaches to Understand Stylosanthes scabra, an Orphan Legume from the Brazilian Caatinga.</title>
        <authorList>
            <person name="Ferreira-Neto J.R.C."/>
            <person name="da Silva M.D."/>
            <person name="Binneck E."/>
            <person name="de Melo N.F."/>
            <person name="da Silva R.H."/>
            <person name="de Melo A.L.T.M."/>
            <person name="Pandolfi V."/>
            <person name="Bustamante F.O."/>
            <person name="Brasileiro-Vidal A.C."/>
            <person name="Benko-Iseppon A.M."/>
        </authorList>
    </citation>
    <scope>NUCLEOTIDE SEQUENCE [LARGE SCALE GENOMIC DNA]</scope>
    <source>
        <tissue evidence="4">Leaves</tissue>
    </source>
</reference>
<accession>A0ABU6Q546</accession>
<proteinExistence type="predicted"/>